<evidence type="ECO:0000256" key="1">
    <source>
        <dbReference type="ARBA" id="ARBA00004141"/>
    </source>
</evidence>
<evidence type="ECO:0000256" key="2">
    <source>
        <dbReference type="ARBA" id="ARBA00022692"/>
    </source>
</evidence>
<keyword evidence="8" id="KW-1185">Reference proteome</keyword>
<evidence type="ECO:0000313" key="8">
    <source>
        <dbReference type="Proteomes" id="UP001460270"/>
    </source>
</evidence>
<comment type="subcellular location">
    <subcellularLocation>
        <location evidence="1">Membrane</location>
        <topology evidence="1">Multi-pass membrane protein</topology>
    </subcellularLocation>
</comment>
<evidence type="ECO:0008006" key="9">
    <source>
        <dbReference type="Google" id="ProtNLM"/>
    </source>
</evidence>
<dbReference type="GO" id="GO:0005783">
    <property type="term" value="C:endoplasmic reticulum"/>
    <property type="evidence" value="ECO:0007669"/>
    <property type="project" value="TreeGrafter"/>
</dbReference>
<comment type="caution">
    <text evidence="5">Lacks conserved residue(s) required for the propagation of feature annotation.</text>
</comment>
<keyword evidence="4 5" id="KW-0472">Membrane</keyword>
<sequence length="122" mass="13304">MRSPRHLGPNGGLPTPGAWMGPGFGPSGAIPTLSAGVPSSNSGDMDDFLSNQFESTSVRHAFIRKVYLILAVQIAFTFSVVAVFTFVEEVKMFVINYPGIYYASLVIYFAVYCVLICCKEPR</sequence>
<dbReference type="PANTHER" id="PTHR23291:SF35">
    <property type="entry name" value="PROTEIN LIFEGUARD 3"/>
    <property type="match status" value="1"/>
</dbReference>
<proteinExistence type="inferred from homology"/>
<dbReference type="Proteomes" id="UP001460270">
    <property type="component" value="Unassembled WGS sequence"/>
</dbReference>
<keyword evidence="2 5" id="KW-0812">Transmembrane</keyword>
<dbReference type="GO" id="GO:2001234">
    <property type="term" value="P:negative regulation of apoptotic signaling pathway"/>
    <property type="evidence" value="ECO:0007669"/>
    <property type="project" value="TreeGrafter"/>
</dbReference>
<evidence type="ECO:0000256" key="6">
    <source>
        <dbReference type="SAM" id="MobiDB-lite"/>
    </source>
</evidence>
<evidence type="ECO:0000256" key="5">
    <source>
        <dbReference type="RuleBase" id="RU004379"/>
    </source>
</evidence>
<feature type="transmembrane region" description="Helical" evidence="5">
    <location>
        <begin position="66"/>
        <end position="87"/>
    </location>
</feature>
<dbReference type="InterPro" id="IPR006214">
    <property type="entry name" value="Bax_inhibitor_1-related"/>
</dbReference>
<name>A0AAW0PRV0_9GOBI</name>
<feature type="region of interest" description="Disordered" evidence="6">
    <location>
        <begin position="1"/>
        <end position="25"/>
    </location>
</feature>
<protein>
    <recommendedName>
        <fullName evidence="9">Transmembrane BAX inhibitor motif containing 1</fullName>
    </recommendedName>
</protein>
<dbReference type="PANTHER" id="PTHR23291">
    <property type="entry name" value="BAX INHIBITOR-RELATED"/>
    <property type="match status" value="1"/>
</dbReference>
<dbReference type="GO" id="GO:0005794">
    <property type="term" value="C:Golgi apparatus"/>
    <property type="evidence" value="ECO:0007669"/>
    <property type="project" value="TreeGrafter"/>
</dbReference>
<reference evidence="8" key="1">
    <citation type="submission" date="2024-04" db="EMBL/GenBank/DDBJ databases">
        <title>Salinicola lusitanus LLJ914,a marine bacterium isolated from the Okinawa Trough.</title>
        <authorList>
            <person name="Li J."/>
        </authorList>
    </citation>
    <scope>NUCLEOTIDE SEQUENCE [LARGE SCALE GENOMIC DNA]</scope>
</reference>
<dbReference type="AlphaFoldDB" id="A0AAW0PRV0"/>
<accession>A0AAW0PRV0</accession>
<feature type="transmembrane region" description="Helical" evidence="5">
    <location>
        <begin position="99"/>
        <end position="118"/>
    </location>
</feature>
<evidence type="ECO:0000313" key="7">
    <source>
        <dbReference type="EMBL" id="KAK7938523.1"/>
    </source>
</evidence>
<dbReference type="GO" id="GO:0016020">
    <property type="term" value="C:membrane"/>
    <property type="evidence" value="ECO:0007669"/>
    <property type="project" value="UniProtKB-SubCell"/>
</dbReference>
<organism evidence="7 8">
    <name type="scientific">Mugilogobius chulae</name>
    <name type="common">yellowstripe goby</name>
    <dbReference type="NCBI Taxonomy" id="88201"/>
    <lineage>
        <taxon>Eukaryota</taxon>
        <taxon>Metazoa</taxon>
        <taxon>Chordata</taxon>
        <taxon>Craniata</taxon>
        <taxon>Vertebrata</taxon>
        <taxon>Euteleostomi</taxon>
        <taxon>Actinopterygii</taxon>
        <taxon>Neopterygii</taxon>
        <taxon>Teleostei</taxon>
        <taxon>Neoteleostei</taxon>
        <taxon>Acanthomorphata</taxon>
        <taxon>Gobiaria</taxon>
        <taxon>Gobiiformes</taxon>
        <taxon>Gobioidei</taxon>
        <taxon>Gobiidae</taxon>
        <taxon>Gobionellinae</taxon>
        <taxon>Mugilogobius</taxon>
    </lineage>
</organism>
<evidence type="ECO:0000256" key="3">
    <source>
        <dbReference type="ARBA" id="ARBA00022989"/>
    </source>
</evidence>
<dbReference type="EMBL" id="JBBPFD010000002">
    <property type="protein sequence ID" value="KAK7938523.1"/>
    <property type="molecule type" value="Genomic_DNA"/>
</dbReference>
<evidence type="ECO:0000256" key="4">
    <source>
        <dbReference type="ARBA" id="ARBA00023136"/>
    </source>
</evidence>
<comment type="caution">
    <text evidence="7">The sequence shown here is derived from an EMBL/GenBank/DDBJ whole genome shotgun (WGS) entry which is preliminary data.</text>
</comment>
<comment type="similarity">
    <text evidence="5">Belongs to the BI1 family.</text>
</comment>
<keyword evidence="3 5" id="KW-1133">Transmembrane helix</keyword>
<gene>
    <name evidence="7" type="ORF">WMY93_001849</name>
</gene>